<dbReference type="Proteomes" id="UP000598820">
    <property type="component" value="Unassembled WGS sequence"/>
</dbReference>
<dbReference type="InterPro" id="IPR035992">
    <property type="entry name" value="Ricin_B-like_lectins"/>
</dbReference>
<dbReference type="SUPFAM" id="SSF75005">
    <property type="entry name" value="Arabinanase/levansucrase/invertase"/>
    <property type="match status" value="1"/>
</dbReference>
<dbReference type="Pfam" id="PF13810">
    <property type="entry name" value="DUF4185"/>
    <property type="match status" value="1"/>
</dbReference>
<dbReference type="SUPFAM" id="SSF50370">
    <property type="entry name" value="Ricin B-like lectins"/>
    <property type="match status" value="1"/>
</dbReference>
<protein>
    <submittedName>
        <fullName evidence="3">RICIN domain-containing protein</fullName>
    </submittedName>
</protein>
<organism evidence="3 4">
    <name type="scientific">Spirosoma profusum</name>
    <dbReference type="NCBI Taxonomy" id="2771354"/>
    <lineage>
        <taxon>Bacteria</taxon>
        <taxon>Pseudomonadati</taxon>
        <taxon>Bacteroidota</taxon>
        <taxon>Cytophagia</taxon>
        <taxon>Cytophagales</taxon>
        <taxon>Cytophagaceae</taxon>
        <taxon>Spirosoma</taxon>
    </lineage>
</organism>
<feature type="domain" description="Ricin B lectin" evidence="2">
    <location>
        <begin position="94"/>
        <end position="186"/>
    </location>
</feature>
<name>A0A927APC9_9BACT</name>
<proteinExistence type="predicted"/>
<dbReference type="Gene3D" id="2.115.10.20">
    <property type="entry name" value="Glycosyl hydrolase domain, family 43"/>
    <property type="match status" value="1"/>
</dbReference>
<accession>A0A927APC9</accession>
<dbReference type="Gene3D" id="2.80.10.50">
    <property type="match status" value="1"/>
</dbReference>
<keyword evidence="4" id="KW-1185">Reference proteome</keyword>
<dbReference type="RefSeq" id="WP_190890257.1">
    <property type="nucleotide sequence ID" value="NZ_JACWZY010000027.1"/>
</dbReference>
<dbReference type="AlphaFoldDB" id="A0A927APC9"/>
<dbReference type="InterPro" id="IPR000772">
    <property type="entry name" value="Ricin_B_lectin"/>
</dbReference>
<feature type="domain" description="DUF4185" evidence="1">
    <location>
        <begin position="231"/>
        <end position="518"/>
    </location>
</feature>
<reference evidence="3" key="1">
    <citation type="submission" date="2020-09" db="EMBL/GenBank/DDBJ databases">
        <authorList>
            <person name="Kim M.K."/>
        </authorList>
    </citation>
    <scope>NUCLEOTIDE SEQUENCE</scope>
    <source>
        <strain evidence="3">BT702</strain>
    </source>
</reference>
<dbReference type="EMBL" id="JACWZY010000027">
    <property type="protein sequence ID" value="MBD2704024.1"/>
    <property type="molecule type" value="Genomic_DNA"/>
</dbReference>
<dbReference type="Pfam" id="PF14200">
    <property type="entry name" value="RicinB_lectin_2"/>
    <property type="match status" value="1"/>
</dbReference>
<evidence type="ECO:0000313" key="4">
    <source>
        <dbReference type="Proteomes" id="UP000598820"/>
    </source>
</evidence>
<dbReference type="CDD" id="cd00161">
    <property type="entry name" value="beta-trefoil_Ricin-like"/>
    <property type="match status" value="1"/>
</dbReference>
<gene>
    <name evidence="3" type="ORF">IC229_25490</name>
</gene>
<sequence length="556" mass="61447">MKKSLFLCLIAGIPLFLPGNENSDSFQSAPLVENTASAQTAVQLPDYGMYTLSCVTGGKFMEVTGNLLYNEKFNDQRKIGQNAASITTGETDGWQQWYVIYKLTVGDVRYYHIRNVFSGKVLEVPKGTTVVGTQLQQASESSTVADKQLWRLERIDTCCTRIINKSNGLAITNADASTHNGKAIVQEIAGTGDKQKWVFTPQTADTYRDDQIVRFFNRNQKSQGAVAFDEGTSIPLTWGANKGKVLWVTQDAWDGSSLQANGKFDCNHFFSYGNSILIQPSATNWDNTATPSMTINNSAQGRPKQICNIQPNNTFAWPGPGVEIDNLVYLQCSEGRGLDPTNQSLYILTQSTGNQWSVIRTTPAGMSGQAAINYANGMVKATDGYIYSFGSHYTGFGYSSNLYVARFPLSNPQSWTFWNGTTWDSKPVTGTTSRITDGLGSSYVAYLNGKYILVTMDQGFNCDSSRAIYIATANSPTGPFTARKKVYSIKEYLYGKYARYYTPAIHPQAVNGRNELLVTYCLNYSACGVKECLNGFLDPYFYRVKGIRIPYSKIGL</sequence>
<comment type="caution">
    <text evidence="3">The sequence shown here is derived from an EMBL/GenBank/DDBJ whole genome shotgun (WGS) entry which is preliminary data.</text>
</comment>
<evidence type="ECO:0000259" key="1">
    <source>
        <dbReference type="Pfam" id="PF13810"/>
    </source>
</evidence>
<dbReference type="InterPro" id="IPR023296">
    <property type="entry name" value="Glyco_hydro_beta-prop_sf"/>
</dbReference>
<evidence type="ECO:0000259" key="2">
    <source>
        <dbReference type="Pfam" id="PF14200"/>
    </source>
</evidence>
<evidence type="ECO:0000313" key="3">
    <source>
        <dbReference type="EMBL" id="MBD2704024.1"/>
    </source>
</evidence>
<dbReference type="PROSITE" id="PS50231">
    <property type="entry name" value="RICIN_B_LECTIN"/>
    <property type="match status" value="1"/>
</dbReference>
<dbReference type="InterPro" id="IPR025442">
    <property type="entry name" value="DUF4185"/>
</dbReference>